<dbReference type="GeneID" id="76205679"/>
<dbReference type="Gene3D" id="2.40.390.10">
    <property type="entry name" value="CV3147-like"/>
    <property type="match status" value="1"/>
</dbReference>
<dbReference type="InterPro" id="IPR048350">
    <property type="entry name" value="S-Me-THD-like_C"/>
</dbReference>
<protein>
    <recommendedName>
        <fullName evidence="7">DUF917 domain-containing protein</fullName>
    </recommendedName>
</protein>
<reference evidence="4" key="1">
    <citation type="journal article" date="2014" name="Int. J. Syst. Evol. Microbiol.">
        <title>Complete genome sequence of Corynebacterium casei LMG S-19264T (=DSM 44701T), isolated from a smear-ripened cheese.</title>
        <authorList>
            <consortium name="US DOE Joint Genome Institute (JGI-PGF)"/>
            <person name="Walter F."/>
            <person name="Albersmeier A."/>
            <person name="Kalinowski J."/>
            <person name="Ruckert C."/>
        </authorList>
    </citation>
    <scope>NUCLEOTIDE SEQUENCE</scope>
    <source>
        <strain evidence="4">JCM 11219</strain>
    </source>
</reference>
<dbReference type="EMBL" id="BMNM01000006">
    <property type="protein sequence ID" value="GGI80240.1"/>
    <property type="molecule type" value="Genomic_DNA"/>
</dbReference>
<gene>
    <name evidence="4" type="ORF">GCM10007112_16400</name>
    <name evidence="3" type="ORF">Vsou_01250</name>
</gene>
<sequence length="370" mass="40396">MYILNNEENVRDLVIGATILGTGGGGDPNEGLKLLMNVLNSGKLIRIMELNETQYSTVLAVPYYVGTVAPMASLRKPNRIKDPVYTAYIEYTKVLNGDITGFVATEMGGGNTPVAMYIASMLDKPVIDGDMIGRAAPELLQSTANIVGTSLSPAVVVSETGNIVIIKEYSDLDDYEAIARYISVLAGKHAVVMDTPMTKQQAEKAVVRGTLSLAMKLGRAVRETIEGGYDTALTVAKVLNGWIIFRGIIDKYDWKNEGGFLIGDLLIRGVGKWRGMAFRSWIKNEHIIAFVNDKPVVMPPDLIMVLGHEGPITNDKVRVGDEVSVVTTAAPVIWRSSRGLDLFGPRHFGFNYDYVPVEELVRSYGVIEHG</sequence>
<dbReference type="Gene3D" id="3.40.1610.10">
    <property type="entry name" value="CV3147-like domain"/>
    <property type="match status" value="1"/>
</dbReference>
<accession>A0A830EGD1</accession>
<dbReference type="InterPro" id="IPR010318">
    <property type="entry name" value="S-Me-THD_N"/>
</dbReference>
<keyword evidence="6" id="KW-1185">Reference proteome</keyword>
<reference evidence="3" key="4">
    <citation type="journal article" date="2023" name="Microbiol. Resour. Announc.">
        <title>Complete Genome Sequence of Vulcanisaeta souniana Strain IC-059, a Hyperthermophilic Archaeon Isolated from Hot Spring Water in Japan.</title>
        <authorList>
            <person name="Kato S."/>
            <person name="Itoh T."/>
            <person name="Wu L."/>
            <person name="Ma J."/>
            <person name="Ohkuma M."/>
        </authorList>
    </citation>
    <scope>NUCLEOTIDE SEQUENCE</scope>
    <source>
        <strain evidence="3">JCM 11219</strain>
    </source>
</reference>
<evidence type="ECO:0000313" key="3">
    <source>
        <dbReference type="EMBL" id="BDR91032.1"/>
    </source>
</evidence>
<feature type="domain" description="S-Me-THD N-terminal" evidence="1">
    <location>
        <begin position="9"/>
        <end position="167"/>
    </location>
</feature>
<dbReference type="Proteomes" id="UP000657075">
    <property type="component" value="Unassembled WGS sequence"/>
</dbReference>
<evidence type="ECO:0000259" key="2">
    <source>
        <dbReference type="Pfam" id="PF20906"/>
    </source>
</evidence>
<evidence type="ECO:0000313" key="5">
    <source>
        <dbReference type="Proteomes" id="UP000657075"/>
    </source>
</evidence>
<dbReference type="AlphaFoldDB" id="A0A830EGD1"/>
<dbReference type="Proteomes" id="UP001060771">
    <property type="component" value="Chromosome"/>
</dbReference>
<dbReference type="Pfam" id="PF20906">
    <property type="entry name" value="S-Me-THD_C"/>
    <property type="match status" value="1"/>
</dbReference>
<evidence type="ECO:0000313" key="6">
    <source>
        <dbReference type="Proteomes" id="UP001060771"/>
    </source>
</evidence>
<dbReference type="EMBL" id="AP026830">
    <property type="protein sequence ID" value="BDR91032.1"/>
    <property type="molecule type" value="Genomic_DNA"/>
</dbReference>
<dbReference type="InterPro" id="IPR024071">
    <property type="entry name" value="S-Me-THD_C_sf"/>
</dbReference>
<dbReference type="InterPro" id="IPR027479">
    <property type="entry name" value="S-Me-THD_N_sf"/>
</dbReference>
<evidence type="ECO:0008006" key="7">
    <source>
        <dbReference type="Google" id="ProtNLM"/>
    </source>
</evidence>
<evidence type="ECO:0000313" key="4">
    <source>
        <dbReference type="EMBL" id="GGI80240.1"/>
    </source>
</evidence>
<dbReference type="RefSeq" id="WP_229709849.1">
    <property type="nucleotide sequence ID" value="NZ_AP026830.1"/>
</dbReference>
<dbReference type="Pfam" id="PF06032">
    <property type="entry name" value="S-Me-THD_N"/>
    <property type="match status" value="1"/>
</dbReference>
<reference evidence="4" key="2">
    <citation type="submission" date="2020-09" db="EMBL/GenBank/DDBJ databases">
        <authorList>
            <person name="Sun Q."/>
            <person name="Ohkuma M."/>
        </authorList>
    </citation>
    <scope>NUCLEOTIDE SEQUENCE</scope>
    <source>
        <strain evidence="4">JCM 11219</strain>
    </source>
</reference>
<feature type="domain" description="S-Me-THD-like C-terminal" evidence="2">
    <location>
        <begin position="174"/>
        <end position="357"/>
    </location>
</feature>
<dbReference type="SUPFAM" id="SSF160991">
    <property type="entry name" value="CV3147-like"/>
    <property type="match status" value="1"/>
</dbReference>
<evidence type="ECO:0000259" key="1">
    <source>
        <dbReference type="Pfam" id="PF06032"/>
    </source>
</evidence>
<name>A0A830EGD1_9CREN</name>
<reference evidence="6" key="3">
    <citation type="submission" date="2022-09" db="EMBL/GenBank/DDBJ databases">
        <title>Complete genome sequence of Vulcanisaeta souniana.</title>
        <authorList>
            <person name="Kato S."/>
            <person name="Itoh T."/>
            <person name="Ohkuma M."/>
        </authorList>
    </citation>
    <scope>NUCLEOTIDE SEQUENCE [LARGE SCALE GENOMIC DNA]</scope>
    <source>
        <strain evidence="6">JCM 11219</strain>
    </source>
</reference>
<proteinExistence type="predicted"/>
<organism evidence="4 5">
    <name type="scientific">Vulcanisaeta souniana JCM 11219</name>
    <dbReference type="NCBI Taxonomy" id="1293586"/>
    <lineage>
        <taxon>Archaea</taxon>
        <taxon>Thermoproteota</taxon>
        <taxon>Thermoprotei</taxon>
        <taxon>Thermoproteales</taxon>
        <taxon>Thermoproteaceae</taxon>
        <taxon>Vulcanisaeta</taxon>
    </lineage>
</organism>